<evidence type="ECO:0000313" key="1">
    <source>
        <dbReference type="EMBL" id="GIF20917.1"/>
    </source>
</evidence>
<organism evidence="1 2">
    <name type="scientific">Paractinoplanes tereljensis</name>
    <dbReference type="NCBI Taxonomy" id="571912"/>
    <lineage>
        <taxon>Bacteria</taxon>
        <taxon>Bacillati</taxon>
        <taxon>Actinomycetota</taxon>
        <taxon>Actinomycetes</taxon>
        <taxon>Micromonosporales</taxon>
        <taxon>Micromonosporaceae</taxon>
        <taxon>Paractinoplanes</taxon>
    </lineage>
</organism>
<comment type="caution">
    <text evidence="1">The sequence shown here is derived from an EMBL/GenBank/DDBJ whole genome shotgun (WGS) entry which is preliminary data.</text>
</comment>
<keyword evidence="2" id="KW-1185">Reference proteome</keyword>
<proteinExistence type="predicted"/>
<accession>A0A919TUF2</accession>
<dbReference type="EMBL" id="BOMY01000023">
    <property type="protein sequence ID" value="GIF20917.1"/>
    <property type="molecule type" value="Genomic_DNA"/>
</dbReference>
<evidence type="ECO:0000313" key="2">
    <source>
        <dbReference type="Proteomes" id="UP000623608"/>
    </source>
</evidence>
<evidence type="ECO:0008006" key="3">
    <source>
        <dbReference type="Google" id="ProtNLM"/>
    </source>
</evidence>
<name>A0A919TUF2_9ACTN</name>
<dbReference type="Proteomes" id="UP000623608">
    <property type="component" value="Unassembled WGS sequence"/>
</dbReference>
<dbReference type="AlphaFoldDB" id="A0A919TUF2"/>
<gene>
    <name evidence="1" type="ORF">Ate02nite_36470</name>
</gene>
<sequence>MVFLLGFAVLVLSFCAVSVWPHIGAEPAAARPWRAEVKPPPDSPTASTEGVLAAQLAAGDITHEQYAEVMEQLAARDEFRDPWVVPPER</sequence>
<reference evidence="1" key="1">
    <citation type="submission" date="2021-01" db="EMBL/GenBank/DDBJ databases">
        <title>Whole genome shotgun sequence of Actinoplanes tereljensis NBRC 105297.</title>
        <authorList>
            <person name="Komaki H."/>
            <person name="Tamura T."/>
        </authorList>
    </citation>
    <scope>NUCLEOTIDE SEQUENCE</scope>
    <source>
        <strain evidence="1">NBRC 105297</strain>
    </source>
</reference>
<protein>
    <recommendedName>
        <fullName evidence="3">SHOCT domain-containing protein</fullName>
    </recommendedName>
</protein>